<feature type="compositionally biased region" description="Basic and acidic residues" evidence="1">
    <location>
        <begin position="236"/>
        <end position="256"/>
    </location>
</feature>
<feature type="compositionally biased region" description="Acidic residues" evidence="1">
    <location>
        <begin position="13"/>
        <end position="36"/>
    </location>
</feature>
<dbReference type="Proteomes" id="UP001071777">
    <property type="component" value="Unassembled WGS sequence"/>
</dbReference>
<comment type="caution">
    <text evidence="2">The sequence shown here is derived from an EMBL/GenBank/DDBJ whole genome shotgun (WGS) entry which is preliminary data.</text>
</comment>
<dbReference type="Gene3D" id="1.25.40.10">
    <property type="entry name" value="Tetratricopeptide repeat domain"/>
    <property type="match status" value="1"/>
</dbReference>
<gene>
    <name evidence="2" type="ORF">OJ252_2904</name>
</gene>
<dbReference type="InterPro" id="IPR011990">
    <property type="entry name" value="TPR-like_helical_dom_sf"/>
</dbReference>
<feature type="region of interest" description="Disordered" evidence="1">
    <location>
        <begin position="219"/>
        <end position="256"/>
    </location>
</feature>
<evidence type="ECO:0008006" key="4">
    <source>
        <dbReference type="Google" id="ProtNLM"/>
    </source>
</evidence>
<accession>A0ABQ8P3W1</accession>
<sequence>MEEFNRIPIVIVGDEDELEEATSRVDEEEEEEDESQIDPGELIERMKENGGRCYRERRFDAAIEFYSKGLEILGLEQSLSEKGRELELVLKEVVLRGNCIACYVEKKDFSVAVSESRRLIQYIKEEEASYLRENADLPTLWVSIKNKTMYRLSFSLYSLFGEKSSICDEDSDAHIRESFDAISTVLRYYQEGLKVPPPQEVTVLHSRVKAVLDGQSTKMRDCNASRETGESQTSEPTEREDRREASDPEKEGGPVLKKEESHYLGSYIECFIGEGLEPGSRPKAVPSPIPVIDKMSCKNSMEFLRIWQNICQNDRFLDYYLLFGRLFMDVDKIFSRTEMETNILDKTLERISAILDETIKICPSGPRDGLASQIFMVIQRLERTARFDFVVLMLPRSFQILDKLISLPGVSDGLLQEIRRFRDTQASKGICI</sequence>
<keyword evidence="3" id="KW-1185">Reference proteome</keyword>
<reference evidence="2" key="1">
    <citation type="submission" date="2022-10" db="EMBL/GenBank/DDBJ databases">
        <title>Adaptive evolution leads to modifications in subtelomeric GC content in a zoonotic Cryptosporidium species.</title>
        <authorList>
            <person name="Li J."/>
            <person name="Feng Y."/>
            <person name="Xiao L."/>
        </authorList>
    </citation>
    <scope>NUCLEOTIDE SEQUENCE</scope>
    <source>
        <strain evidence="2">25894</strain>
    </source>
</reference>
<feature type="region of interest" description="Disordered" evidence="1">
    <location>
        <begin position="1"/>
        <end position="41"/>
    </location>
</feature>
<organism evidence="2 3">
    <name type="scientific">Cryptosporidium canis</name>
    <dbReference type="NCBI Taxonomy" id="195482"/>
    <lineage>
        <taxon>Eukaryota</taxon>
        <taxon>Sar</taxon>
        <taxon>Alveolata</taxon>
        <taxon>Apicomplexa</taxon>
        <taxon>Conoidasida</taxon>
        <taxon>Coccidia</taxon>
        <taxon>Eucoccidiorida</taxon>
        <taxon>Eimeriorina</taxon>
        <taxon>Cryptosporidiidae</taxon>
        <taxon>Cryptosporidium</taxon>
    </lineage>
</organism>
<dbReference type="EMBL" id="JAPCXB010000124">
    <property type="protein sequence ID" value="KAJ1607209.1"/>
    <property type="molecule type" value="Genomic_DNA"/>
</dbReference>
<feature type="compositionally biased region" description="Basic and acidic residues" evidence="1">
    <location>
        <begin position="219"/>
        <end position="229"/>
    </location>
</feature>
<evidence type="ECO:0000256" key="1">
    <source>
        <dbReference type="SAM" id="MobiDB-lite"/>
    </source>
</evidence>
<name>A0ABQ8P3W1_9CRYT</name>
<evidence type="ECO:0000313" key="2">
    <source>
        <dbReference type="EMBL" id="KAJ1607209.1"/>
    </source>
</evidence>
<proteinExistence type="predicted"/>
<evidence type="ECO:0000313" key="3">
    <source>
        <dbReference type="Proteomes" id="UP001071777"/>
    </source>
</evidence>
<protein>
    <recommendedName>
        <fullName evidence="4">RNA-polymerase II-associated protein 3-like C-terminal domain-containing protein</fullName>
    </recommendedName>
</protein>